<dbReference type="PROSITE" id="PS01124">
    <property type="entry name" value="HTH_ARAC_FAMILY_2"/>
    <property type="match status" value="1"/>
</dbReference>
<dbReference type="InterPro" id="IPR018060">
    <property type="entry name" value="HTH_AraC"/>
</dbReference>
<dbReference type="InterPro" id="IPR011006">
    <property type="entry name" value="CheY-like_superfamily"/>
</dbReference>
<dbReference type="GO" id="GO:0003700">
    <property type="term" value="F:DNA-binding transcription factor activity"/>
    <property type="evidence" value="ECO:0007669"/>
    <property type="project" value="InterPro"/>
</dbReference>
<dbReference type="Gene3D" id="1.10.10.60">
    <property type="entry name" value="Homeodomain-like"/>
    <property type="match status" value="2"/>
</dbReference>
<proteinExistence type="predicted"/>
<dbReference type="PANTHER" id="PTHR43280">
    <property type="entry name" value="ARAC-FAMILY TRANSCRIPTIONAL REGULATOR"/>
    <property type="match status" value="1"/>
</dbReference>
<dbReference type="SUPFAM" id="SSF52172">
    <property type="entry name" value="CheY-like"/>
    <property type="match status" value="1"/>
</dbReference>
<reference evidence="7 8" key="1">
    <citation type="submission" date="2017-10" db="EMBL/GenBank/DDBJ databases">
        <title>Novel microbial diversity and functional potential in the marine mammal oral microbiome.</title>
        <authorList>
            <person name="Dudek N.K."/>
            <person name="Sun C.L."/>
            <person name="Burstein D."/>
            <person name="Kantor R.S."/>
            <person name="Aliaga Goltsman D.S."/>
            <person name="Bik E.M."/>
            <person name="Thomas B.C."/>
            <person name="Banfield J.F."/>
            <person name="Relman D.A."/>
        </authorList>
    </citation>
    <scope>NUCLEOTIDE SEQUENCE [LARGE SCALE GENOMIC DNA]</scope>
    <source>
        <strain evidence="7">DOLJORAL78_47_16</strain>
    </source>
</reference>
<feature type="domain" description="Response regulatory" evidence="6">
    <location>
        <begin position="5"/>
        <end position="122"/>
    </location>
</feature>
<dbReference type="GO" id="GO:0043565">
    <property type="term" value="F:sequence-specific DNA binding"/>
    <property type="evidence" value="ECO:0007669"/>
    <property type="project" value="InterPro"/>
</dbReference>
<comment type="caution">
    <text evidence="7">The sequence shown here is derived from an EMBL/GenBank/DDBJ whole genome shotgun (WGS) entry which is preliminary data.</text>
</comment>
<dbReference type="CDD" id="cd17536">
    <property type="entry name" value="REC_YesN-like"/>
    <property type="match status" value="1"/>
</dbReference>
<evidence type="ECO:0000313" key="7">
    <source>
        <dbReference type="EMBL" id="PIE32515.1"/>
    </source>
</evidence>
<dbReference type="Gene3D" id="3.40.50.2300">
    <property type="match status" value="1"/>
</dbReference>
<evidence type="ECO:0008006" key="9">
    <source>
        <dbReference type="Google" id="ProtNLM"/>
    </source>
</evidence>
<dbReference type="InterPro" id="IPR009057">
    <property type="entry name" value="Homeodomain-like_sf"/>
</dbReference>
<evidence type="ECO:0000256" key="2">
    <source>
        <dbReference type="ARBA" id="ARBA00023125"/>
    </source>
</evidence>
<evidence type="ECO:0000313" key="8">
    <source>
        <dbReference type="Proteomes" id="UP000230821"/>
    </source>
</evidence>
<dbReference type="SUPFAM" id="SSF46689">
    <property type="entry name" value="Homeodomain-like"/>
    <property type="match status" value="2"/>
</dbReference>
<accession>A0A2G6KA46</accession>
<dbReference type="SMART" id="SM00448">
    <property type="entry name" value="REC"/>
    <property type="match status" value="1"/>
</dbReference>
<evidence type="ECO:0000259" key="5">
    <source>
        <dbReference type="PROSITE" id="PS01124"/>
    </source>
</evidence>
<protein>
    <recommendedName>
        <fullName evidence="9">DNA-binding response regulator</fullName>
    </recommendedName>
</protein>
<dbReference type="PROSITE" id="PS50110">
    <property type="entry name" value="RESPONSE_REGULATORY"/>
    <property type="match status" value="1"/>
</dbReference>
<dbReference type="Proteomes" id="UP000230821">
    <property type="component" value="Unassembled WGS sequence"/>
</dbReference>
<evidence type="ECO:0000259" key="6">
    <source>
        <dbReference type="PROSITE" id="PS50110"/>
    </source>
</evidence>
<keyword evidence="2" id="KW-0238">DNA-binding</keyword>
<feature type="modified residue" description="4-aspartylphosphate" evidence="4">
    <location>
        <position position="57"/>
    </location>
</feature>
<keyword evidence="3" id="KW-0804">Transcription</keyword>
<evidence type="ECO:0000256" key="4">
    <source>
        <dbReference type="PROSITE-ProRule" id="PRU00169"/>
    </source>
</evidence>
<dbReference type="PANTHER" id="PTHR43280:SF28">
    <property type="entry name" value="HTH-TYPE TRANSCRIPTIONAL ACTIVATOR RHAS"/>
    <property type="match status" value="1"/>
</dbReference>
<dbReference type="GO" id="GO:0000160">
    <property type="term" value="P:phosphorelay signal transduction system"/>
    <property type="evidence" value="ECO:0007669"/>
    <property type="project" value="InterPro"/>
</dbReference>
<organism evidence="7 8">
    <name type="scientific">candidate division KSB3 bacterium</name>
    <dbReference type="NCBI Taxonomy" id="2044937"/>
    <lineage>
        <taxon>Bacteria</taxon>
        <taxon>candidate division KSB3</taxon>
    </lineage>
</organism>
<dbReference type="AlphaFoldDB" id="A0A2G6KA46"/>
<name>A0A2G6KA46_9BACT</name>
<dbReference type="InterPro" id="IPR001789">
    <property type="entry name" value="Sig_transdc_resp-reg_receiver"/>
</dbReference>
<dbReference type="Pfam" id="PF12833">
    <property type="entry name" value="HTH_18"/>
    <property type="match status" value="1"/>
</dbReference>
<keyword evidence="4" id="KW-0597">Phosphoprotein</keyword>
<dbReference type="Pfam" id="PF00072">
    <property type="entry name" value="Response_reg"/>
    <property type="match status" value="1"/>
</dbReference>
<gene>
    <name evidence="7" type="ORF">CSA56_15025</name>
</gene>
<sequence>MSLLKILIVEDEKLAREKILRLLQWENYGFQIVEAARNGAEGYDAFCKWHPDIIITDIQMPIMNGLLMLAKIKATNPAVRTVILSCHENFHYAKEAIRLGVDGYVVKDFVSPDEVLSVLVGIQKKFALQTGVSEPVGRIQVAEDKGLQQARNLVDALRGKRSALQALHAFHQTGQMFWLLKIVLDEHAQLTDLSNADHSAHPHALRIRMIQEFERNFQATVAYPCPGEYLVLLGMAGARTITEEAASAIGTAHGVISESCACSLTSGVSAGFLTFSALKTAYKQAEEAVRYRIFLGKGRVIHTHTIQQMVFLKPTQIEVKIDALRTAVTTNDIERVFAGIKALYAPNFSGMLHYHYVKYVNAQLITILLQYCQQTNRPLRDIFGCNYVPFEQLDALETVHDISAWFEQAFRKLAQISSERIDQLTTNKKIRKALATIHEHYAEDLTLDGIAATTGAHKVYFSRLFKQELGITYYDYLTRYRIEKAKQLMVEPSYKIYEIGRMVGFRTYDQFCNAFKRITGSIPSEFITAN</sequence>
<evidence type="ECO:0000256" key="1">
    <source>
        <dbReference type="ARBA" id="ARBA00023015"/>
    </source>
</evidence>
<dbReference type="SMART" id="SM00342">
    <property type="entry name" value="HTH_ARAC"/>
    <property type="match status" value="1"/>
</dbReference>
<dbReference type="EMBL" id="PDSK01000112">
    <property type="protein sequence ID" value="PIE32515.1"/>
    <property type="molecule type" value="Genomic_DNA"/>
</dbReference>
<keyword evidence="1" id="KW-0805">Transcription regulation</keyword>
<feature type="domain" description="HTH araC/xylS-type" evidence="5">
    <location>
        <begin position="431"/>
        <end position="529"/>
    </location>
</feature>
<evidence type="ECO:0000256" key="3">
    <source>
        <dbReference type="ARBA" id="ARBA00023163"/>
    </source>
</evidence>